<evidence type="ECO:0000313" key="3">
    <source>
        <dbReference type="Proteomes" id="UP000247807"/>
    </source>
</evidence>
<dbReference type="AlphaFoldDB" id="A0A318R6H8"/>
<protein>
    <submittedName>
        <fullName evidence="2">Uncharacterized protein</fullName>
    </submittedName>
</protein>
<gene>
    <name evidence="2" type="ORF">DNJ73_05290</name>
</gene>
<accession>A0A318R6H8</accession>
<organism evidence="2 3">
    <name type="scientific">Prochlorococcus marinus XMU1408</name>
    <dbReference type="NCBI Taxonomy" id="2213228"/>
    <lineage>
        <taxon>Bacteria</taxon>
        <taxon>Bacillati</taxon>
        <taxon>Cyanobacteriota</taxon>
        <taxon>Cyanophyceae</taxon>
        <taxon>Synechococcales</taxon>
        <taxon>Prochlorococcaceae</taxon>
        <taxon>Prochlorococcus</taxon>
    </lineage>
</organism>
<dbReference type="EMBL" id="QJUE01000002">
    <property type="protein sequence ID" value="PYE03152.1"/>
    <property type="molecule type" value="Genomic_DNA"/>
</dbReference>
<dbReference type="OrthoDB" id="541386at2"/>
<evidence type="ECO:0000313" key="2">
    <source>
        <dbReference type="EMBL" id="PYE03152.1"/>
    </source>
</evidence>
<evidence type="ECO:0000256" key="1">
    <source>
        <dbReference type="SAM" id="Phobius"/>
    </source>
</evidence>
<feature type="transmembrane region" description="Helical" evidence="1">
    <location>
        <begin position="6"/>
        <end position="24"/>
    </location>
</feature>
<name>A0A318R6H8_PROMR</name>
<keyword evidence="1" id="KW-0812">Transmembrane</keyword>
<reference evidence="2 3" key="1">
    <citation type="journal article" date="2018" name="Appl. Environ. Microbiol.">
        <title>Genome rearrangement shapes Prochlorococcus ecological adaptation.</title>
        <authorList>
            <person name="Yan W."/>
            <person name="Wei S."/>
            <person name="Wang Q."/>
            <person name="Xiao X."/>
            <person name="Zeng Q."/>
            <person name="Jiao N."/>
            <person name="Zhang R."/>
        </authorList>
    </citation>
    <scope>NUCLEOTIDE SEQUENCE [LARGE SCALE GENOMIC DNA]</scope>
    <source>
        <strain evidence="2 3">XMU1408</strain>
    </source>
</reference>
<comment type="caution">
    <text evidence="2">The sequence shown here is derived from an EMBL/GenBank/DDBJ whole genome shotgun (WGS) entry which is preliminary data.</text>
</comment>
<keyword evidence="1" id="KW-0472">Membrane</keyword>
<sequence>MDITFLSIVSFIILAIVFLSIFLFKSVNKNSFIADDGSVFQNQSDLDVYQNLFEKTKQFFSIDDEKDSSQSILGMDKSFLKILTSDGFQDLKTLVKYRKQIKLLSDLINT</sequence>
<dbReference type="Proteomes" id="UP000247807">
    <property type="component" value="Unassembled WGS sequence"/>
</dbReference>
<keyword evidence="1" id="KW-1133">Transmembrane helix</keyword>
<proteinExistence type="predicted"/>